<feature type="transmembrane region" description="Helical" evidence="2">
    <location>
        <begin position="348"/>
        <end position="368"/>
    </location>
</feature>
<evidence type="ECO:0000313" key="4">
    <source>
        <dbReference type="Proteomes" id="UP000094828"/>
    </source>
</evidence>
<proteinExistence type="predicted"/>
<evidence type="ECO:0000313" key="3">
    <source>
        <dbReference type="EMBL" id="ODA29772.1"/>
    </source>
</evidence>
<feature type="transmembrane region" description="Helical" evidence="2">
    <location>
        <begin position="557"/>
        <end position="575"/>
    </location>
</feature>
<keyword evidence="2" id="KW-1133">Transmembrane helix</keyword>
<evidence type="ECO:0000256" key="1">
    <source>
        <dbReference type="SAM" id="MobiDB-lite"/>
    </source>
</evidence>
<dbReference type="AlphaFoldDB" id="A0A1C3E961"/>
<sequence>MVNKPPKPSEFSRQRESANPHTQRAMKDDSLPQKLARSLLLPGCAIFLTWLALWYFRWPLGIPGEWIWWRTPWNEPDRWINLLLGLIAGLAYLAFVLAGARRIDHLSSTTKKLWIGGLLIAALVWNFLVIELAPSAARFGKAPFVLYYPASSGYFTIARHESPQVDQFLQTYPERVQQGDVLHVGTHPPGLFLVFHAISSMVDHLPLMRNLALATMPVSFHDACGIIEENGKNTPHPMTSNDAAILWLATMLVLMMAAGTTLPLYLLCVQFSSSRGAWLTAAIWPLVPASLIFIPKSDAAFPWLSTTLLMGIGWLCQVRSTRPVWQFMIVGFLWGILAMISMLQSLAFAPVLLMCFLYGLATTATCYIHRGDHDGWSHIVRNLVAGLAVLGGFLGSTILFSVLTGANLWFIWWQNSINHSRFYEVSPRTTWLWFVVSPVELAFAVGWPAFLRFLFSMRFPESSGNEQTLKSRWQRLGQSFAQPTRIADGWRLAACCLSVWLWLWCSGKNSGEAARLWIFLMPILLWVPTLTRADLWTGTAPALPKPESAWWEPTLPAIWLSTQIMICLLTVWRISGFDFGGGLLS</sequence>
<feature type="transmembrane region" description="Helical" evidence="2">
    <location>
        <begin position="112"/>
        <end position="130"/>
    </location>
</feature>
<comment type="caution">
    <text evidence="3">The sequence shown here is derived from an EMBL/GenBank/DDBJ whole genome shotgun (WGS) entry which is preliminary data.</text>
</comment>
<keyword evidence="2" id="KW-0472">Membrane</keyword>
<protein>
    <recommendedName>
        <fullName evidence="5">Glycosyltransferase RgtA/B/C/D-like domain-containing protein</fullName>
    </recommendedName>
</protein>
<feature type="transmembrane region" description="Helical" evidence="2">
    <location>
        <begin position="244"/>
        <end position="269"/>
    </location>
</feature>
<reference evidence="3 4" key="1">
    <citation type="submission" date="2016-05" db="EMBL/GenBank/DDBJ databases">
        <title>Genomic and physiological characterization of Planctopirus sp. isolated from fresh water lake.</title>
        <authorList>
            <person name="Subhash Y."/>
            <person name="Ramana C."/>
        </authorList>
    </citation>
    <scope>NUCLEOTIDE SEQUENCE [LARGE SCALE GENOMIC DNA]</scope>
    <source>
        <strain evidence="3 4">JC280</strain>
    </source>
</reference>
<feature type="region of interest" description="Disordered" evidence="1">
    <location>
        <begin position="1"/>
        <end position="29"/>
    </location>
</feature>
<feature type="transmembrane region" description="Helical" evidence="2">
    <location>
        <begin position="380"/>
        <end position="411"/>
    </location>
</feature>
<dbReference type="RefSeq" id="WP_068849188.1">
    <property type="nucleotide sequence ID" value="NZ_LYDR01000123.1"/>
</dbReference>
<name>A0A1C3E961_9PLAN</name>
<dbReference type="STRING" id="1841610.A6X21_07245"/>
<keyword evidence="2" id="KW-0812">Transmembrane</keyword>
<organism evidence="3 4">
    <name type="scientific">Planctopirus hydrillae</name>
    <dbReference type="NCBI Taxonomy" id="1841610"/>
    <lineage>
        <taxon>Bacteria</taxon>
        <taxon>Pseudomonadati</taxon>
        <taxon>Planctomycetota</taxon>
        <taxon>Planctomycetia</taxon>
        <taxon>Planctomycetales</taxon>
        <taxon>Planctomycetaceae</taxon>
        <taxon>Planctopirus</taxon>
    </lineage>
</organism>
<feature type="transmembrane region" description="Helical" evidence="2">
    <location>
        <begin position="39"/>
        <end position="58"/>
    </location>
</feature>
<feature type="transmembrane region" description="Helical" evidence="2">
    <location>
        <begin position="276"/>
        <end position="294"/>
    </location>
</feature>
<feature type="transmembrane region" description="Helical" evidence="2">
    <location>
        <begin position="324"/>
        <end position="342"/>
    </location>
</feature>
<feature type="transmembrane region" description="Helical" evidence="2">
    <location>
        <begin position="300"/>
        <end position="317"/>
    </location>
</feature>
<feature type="transmembrane region" description="Helical" evidence="2">
    <location>
        <begin position="431"/>
        <end position="455"/>
    </location>
</feature>
<gene>
    <name evidence="3" type="ORF">A6X21_07245</name>
</gene>
<dbReference type="Proteomes" id="UP000094828">
    <property type="component" value="Unassembled WGS sequence"/>
</dbReference>
<feature type="transmembrane region" description="Helical" evidence="2">
    <location>
        <begin position="516"/>
        <end position="537"/>
    </location>
</feature>
<feature type="transmembrane region" description="Helical" evidence="2">
    <location>
        <begin position="78"/>
        <end position="100"/>
    </location>
</feature>
<evidence type="ECO:0008006" key="5">
    <source>
        <dbReference type="Google" id="ProtNLM"/>
    </source>
</evidence>
<keyword evidence="4" id="KW-1185">Reference proteome</keyword>
<evidence type="ECO:0000256" key="2">
    <source>
        <dbReference type="SAM" id="Phobius"/>
    </source>
</evidence>
<dbReference type="OrthoDB" id="213905at2"/>
<accession>A0A1C3E961</accession>
<dbReference type="EMBL" id="LYDR01000123">
    <property type="protein sequence ID" value="ODA29772.1"/>
    <property type="molecule type" value="Genomic_DNA"/>
</dbReference>